<dbReference type="InterPro" id="IPR052646">
    <property type="entry name" value="Peroxisomal_PEX28-32"/>
</dbReference>
<dbReference type="EMBL" id="KE346360">
    <property type="protein sequence ID" value="KJE89333.1"/>
    <property type="molecule type" value="Genomic_DNA"/>
</dbReference>
<feature type="compositionally biased region" description="Low complexity" evidence="6">
    <location>
        <begin position="118"/>
        <end position="133"/>
    </location>
</feature>
<evidence type="ECO:0000256" key="1">
    <source>
        <dbReference type="ARBA" id="ARBA00004127"/>
    </source>
</evidence>
<dbReference type="GO" id="GO:0012505">
    <property type="term" value="C:endomembrane system"/>
    <property type="evidence" value="ECO:0007669"/>
    <property type="project" value="UniProtKB-SubCell"/>
</dbReference>
<evidence type="ECO:0000256" key="4">
    <source>
        <dbReference type="ARBA" id="ARBA00023136"/>
    </source>
</evidence>
<reference evidence="9" key="1">
    <citation type="submission" date="2011-02" db="EMBL/GenBank/DDBJ databases">
        <title>The Genome Sequence of Capsaspora owczarzaki ATCC 30864.</title>
        <authorList>
            <person name="Russ C."/>
            <person name="Cuomo C."/>
            <person name="Burger G."/>
            <person name="Gray M.W."/>
            <person name="Holland P.W.H."/>
            <person name="King N."/>
            <person name="Lang F.B.F."/>
            <person name="Roger A.J."/>
            <person name="Ruiz-Trillo I."/>
            <person name="Young S.K."/>
            <person name="Zeng Q."/>
            <person name="Gargeya S."/>
            <person name="Alvarado L."/>
            <person name="Berlin A."/>
            <person name="Chapman S.B."/>
            <person name="Chen Z."/>
            <person name="Freedman E."/>
            <person name="Gellesch M."/>
            <person name="Goldberg J."/>
            <person name="Griggs A."/>
            <person name="Gujja S."/>
            <person name="Heilman E."/>
            <person name="Heiman D."/>
            <person name="Howarth C."/>
            <person name="Mehta T."/>
            <person name="Neiman D."/>
            <person name="Pearson M."/>
            <person name="Roberts A."/>
            <person name="Saif S."/>
            <person name="Shea T."/>
            <person name="Shenoy N."/>
            <person name="Sisk P."/>
            <person name="Stolte C."/>
            <person name="Sykes S."/>
            <person name="White J."/>
            <person name="Yandava C."/>
            <person name="Haas B."/>
            <person name="Nusbaum C."/>
            <person name="Birren B."/>
        </authorList>
    </citation>
    <scope>NUCLEOTIDE SEQUENCE</scope>
    <source>
        <strain evidence="9">ATCC 30864</strain>
    </source>
</reference>
<dbReference type="Pfam" id="PF06398">
    <property type="entry name" value="Pex24p"/>
    <property type="match status" value="1"/>
</dbReference>
<dbReference type="SMART" id="SM00694">
    <property type="entry name" value="DysFC"/>
    <property type="match status" value="1"/>
</dbReference>
<keyword evidence="4" id="KW-0472">Membrane</keyword>
<organism evidence="8 9">
    <name type="scientific">Capsaspora owczarzaki (strain ATCC 30864)</name>
    <dbReference type="NCBI Taxonomy" id="595528"/>
    <lineage>
        <taxon>Eukaryota</taxon>
        <taxon>Filasterea</taxon>
        <taxon>Capsaspora</taxon>
    </lineage>
</organism>
<dbReference type="InterPro" id="IPR006614">
    <property type="entry name" value="Peroxin/Ferlin"/>
</dbReference>
<evidence type="ECO:0000256" key="6">
    <source>
        <dbReference type="SAM" id="MobiDB-lite"/>
    </source>
</evidence>
<dbReference type="InterPro" id="IPR010482">
    <property type="entry name" value="TECPR1-like_DysF"/>
</dbReference>
<evidence type="ECO:0000256" key="5">
    <source>
        <dbReference type="SAM" id="Coils"/>
    </source>
</evidence>
<accession>A0A0D2WJ74</accession>
<sequence length="444" mass="50218">MAQVVVEEVWENQRSGLFGKFATKWLLPPERPAWSEQNGAPKPCKEDIHLPGVNWEWKTPWTICTTGRDCDAEGWEYAINWNTGWMPTVGAATYVRRRKWVRTRALTNSEVEAIGQIPAATNSAPNSTPTSPSKRLASQSHESPESVPGEPTNIRSPTARGVSGSTSISEDSHPDSDDNSSYSSDTKSRSSTMHLSDQPSLFDLQDAFDSSITSPEEAYRAKINELNGKLFDFKEQLSRVTTHKAKMEKELEKLRKNESKEVERLTAELQQVEVALVRSHGRVEHLNKAYDAKRNELLEYLKEMKDLREFKARTLAANGVPPPVPVVDVSETQPSRIRTIKLEETDIVYENQRSGLFGAYSVKWLIPKMDQRGEWSLEDDSNVIGGKDAIVLPDDSWQWTSSTWEFEKTDATDNEGWSVRKASNVMRQLLLLLEFSTHLGFFID</sequence>
<dbReference type="GO" id="GO:0005778">
    <property type="term" value="C:peroxisomal membrane"/>
    <property type="evidence" value="ECO:0007669"/>
    <property type="project" value="TreeGrafter"/>
</dbReference>
<dbReference type="AlphaFoldDB" id="A0A0D2WJ74"/>
<name>A0A0D2WJ74_CAPO3</name>
<keyword evidence="2" id="KW-0812">Transmembrane</keyword>
<evidence type="ECO:0000313" key="9">
    <source>
        <dbReference type="Proteomes" id="UP000008743"/>
    </source>
</evidence>
<evidence type="ECO:0000259" key="7">
    <source>
        <dbReference type="SMART" id="SM00694"/>
    </source>
</evidence>
<feature type="region of interest" description="Disordered" evidence="6">
    <location>
        <begin position="116"/>
        <end position="198"/>
    </location>
</feature>
<evidence type="ECO:0000256" key="2">
    <source>
        <dbReference type="ARBA" id="ARBA00022692"/>
    </source>
</evidence>
<keyword evidence="3" id="KW-1133">Transmembrane helix</keyword>
<dbReference type="GO" id="GO:0007031">
    <property type="term" value="P:peroxisome organization"/>
    <property type="evidence" value="ECO:0007669"/>
    <property type="project" value="TreeGrafter"/>
</dbReference>
<keyword evidence="9" id="KW-1185">Reference proteome</keyword>
<proteinExistence type="predicted"/>
<gene>
    <name evidence="8" type="ORF">CAOG_000827</name>
</gene>
<feature type="domain" description="Peroxin/Ferlin" evidence="7">
    <location>
        <begin position="74"/>
        <end position="107"/>
    </location>
</feature>
<evidence type="ECO:0000256" key="3">
    <source>
        <dbReference type="ARBA" id="ARBA00022989"/>
    </source>
</evidence>
<dbReference type="OrthoDB" id="72441at2759"/>
<dbReference type="PANTHER" id="PTHR31679">
    <property type="entry name" value="PEROXISOMAL MEMBRANE PROTEIN PEX30-RELATED"/>
    <property type="match status" value="1"/>
</dbReference>
<feature type="compositionally biased region" description="Low complexity" evidence="6">
    <location>
        <begin position="179"/>
        <end position="191"/>
    </location>
</feature>
<dbReference type="PANTHER" id="PTHR31679:SF2">
    <property type="entry name" value="PEROXISOMAL MEMBRANE PROTEIN PEX30-RELATED"/>
    <property type="match status" value="1"/>
</dbReference>
<evidence type="ECO:0000313" key="8">
    <source>
        <dbReference type="EMBL" id="KJE89333.1"/>
    </source>
</evidence>
<keyword evidence="5" id="KW-0175">Coiled coil</keyword>
<comment type="subcellular location">
    <subcellularLocation>
        <location evidence="1">Endomembrane system</location>
        <topology evidence="1">Multi-pass membrane protein</topology>
    </subcellularLocation>
</comment>
<dbReference type="Proteomes" id="UP000008743">
    <property type="component" value="Unassembled WGS sequence"/>
</dbReference>
<protein>
    <recommendedName>
        <fullName evidence="7">Peroxin/Ferlin domain-containing protein</fullName>
    </recommendedName>
</protein>
<feature type="coiled-coil region" evidence="5">
    <location>
        <begin position="237"/>
        <end position="303"/>
    </location>
</feature>